<sequence>MSSSAVDAATARSDPRCEFRRLVDANILKCVESMGQLIKTAKMGSTREDAHMDANRVTILTGTILQSSEQLLTQIEQLKRLHVLQDFDTINTELDRDVISLEARIEALDAETEHWKAVVQSAANRKLASAVDGLA</sequence>
<dbReference type="Proteomes" id="UP000019335">
    <property type="component" value="Chromosome 14"/>
</dbReference>
<keyword evidence="2" id="KW-0805">Transcription regulation</keyword>
<proteinExistence type="predicted"/>
<accession>W7TVA7</accession>
<organism evidence="5 6">
    <name type="scientific">Nannochloropsis gaditana</name>
    <dbReference type="NCBI Taxonomy" id="72520"/>
    <lineage>
        <taxon>Eukaryota</taxon>
        <taxon>Sar</taxon>
        <taxon>Stramenopiles</taxon>
        <taxon>Ochrophyta</taxon>
        <taxon>Eustigmatophyceae</taxon>
        <taxon>Eustigmatales</taxon>
        <taxon>Monodopsidaceae</taxon>
        <taxon>Nannochloropsis</taxon>
    </lineage>
</organism>
<evidence type="ECO:0000256" key="2">
    <source>
        <dbReference type="ARBA" id="ARBA00023015"/>
    </source>
</evidence>
<keyword evidence="6" id="KW-1185">Reference proteome</keyword>
<evidence type="ECO:0000256" key="4">
    <source>
        <dbReference type="ARBA" id="ARBA00023242"/>
    </source>
</evidence>
<dbReference type="GO" id="GO:0003712">
    <property type="term" value="F:transcription coregulator activity"/>
    <property type="evidence" value="ECO:0007669"/>
    <property type="project" value="InterPro"/>
</dbReference>
<evidence type="ECO:0000313" key="6">
    <source>
        <dbReference type="Proteomes" id="UP000019335"/>
    </source>
</evidence>
<dbReference type="AlphaFoldDB" id="W7TVA7"/>
<evidence type="ECO:0000256" key="1">
    <source>
        <dbReference type="ARBA" id="ARBA00004123"/>
    </source>
</evidence>
<dbReference type="OrthoDB" id="10279250at2759"/>
<dbReference type="Pfam" id="PF06179">
    <property type="entry name" value="Med22"/>
    <property type="match status" value="1"/>
</dbReference>
<evidence type="ECO:0000256" key="3">
    <source>
        <dbReference type="ARBA" id="ARBA00023163"/>
    </source>
</evidence>
<gene>
    <name evidence="5" type="ORF">Naga_100020g35</name>
</gene>
<evidence type="ECO:0000313" key="5">
    <source>
        <dbReference type="EMBL" id="EWM24249.1"/>
    </source>
</evidence>
<dbReference type="EMBL" id="AZIL01001306">
    <property type="protein sequence ID" value="EWM24249.1"/>
    <property type="molecule type" value="Genomic_DNA"/>
</dbReference>
<reference evidence="5 6" key="1">
    <citation type="journal article" date="2014" name="Mol. Plant">
        <title>Chromosome Scale Genome Assembly and Transcriptome Profiling of Nannochloropsis gaditana in Nitrogen Depletion.</title>
        <authorList>
            <person name="Corteggiani Carpinelli E."/>
            <person name="Telatin A."/>
            <person name="Vitulo N."/>
            <person name="Forcato C."/>
            <person name="D'Angelo M."/>
            <person name="Schiavon R."/>
            <person name="Vezzi A."/>
            <person name="Giacometti G.M."/>
            <person name="Morosinotto T."/>
            <person name="Valle G."/>
        </authorList>
    </citation>
    <scope>NUCLEOTIDE SEQUENCE [LARGE SCALE GENOMIC DNA]</scope>
    <source>
        <strain evidence="5 6">B-31</strain>
    </source>
</reference>
<protein>
    <submittedName>
        <fullName evidence="5">Uncharacterized protein</fullName>
    </submittedName>
</protein>
<keyword evidence="3" id="KW-0804">Transcription</keyword>
<comment type="subcellular location">
    <subcellularLocation>
        <location evidence="1">Nucleus</location>
    </subcellularLocation>
</comment>
<keyword evidence="4" id="KW-0539">Nucleus</keyword>
<comment type="caution">
    <text evidence="5">The sequence shown here is derived from an EMBL/GenBank/DDBJ whole genome shotgun (WGS) entry which is preliminary data.</text>
</comment>
<dbReference type="GO" id="GO:0006357">
    <property type="term" value="P:regulation of transcription by RNA polymerase II"/>
    <property type="evidence" value="ECO:0007669"/>
    <property type="project" value="InterPro"/>
</dbReference>
<dbReference type="InterPro" id="IPR009332">
    <property type="entry name" value="Med22"/>
</dbReference>
<dbReference type="GO" id="GO:0016592">
    <property type="term" value="C:mediator complex"/>
    <property type="evidence" value="ECO:0007669"/>
    <property type="project" value="InterPro"/>
</dbReference>
<name>W7TVA7_9STRA</name>